<comment type="caution">
    <text evidence="1">The sequence shown here is derived from an EMBL/GenBank/DDBJ whole genome shotgun (WGS) entry which is preliminary data.</text>
</comment>
<sequence length="61" mass="6646">MALTLGLLVQAFEWKKIGDGEIDMTEGGGLTLPKVEPLVALIRPRPEMITLLSQLSSNTDH</sequence>
<dbReference type="Proteomes" id="UP000634136">
    <property type="component" value="Unassembled WGS sequence"/>
</dbReference>
<accession>A0A834X993</accession>
<name>A0A834X993_9FABA</name>
<evidence type="ECO:0000313" key="1">
    <source>
        <dbReference type="EMBL" id="KAF7841463.1"/>
    </source>
</evidence>
<organism evidence="1 2">
    <name type="scientific">Senna tora</name>
    <dbReference type="NCBI Taxonomy" id="362788"/>
    <lineage>
        <taxon>Eukaryota</taxon>
        <taxon>Viridiplantae</taxon>
        <taxon>Streptophyta</taxon>
        <taxon>Embryophyta</taxon>
        <taxon>Tracheophyta</taxon>
        <taxon>Spermatophyta</taxon>
        <taxon>Magnoliopsida</taxon>
        <taxon>eudicotyledons</taxon>
        <taxon>Gunneridae</taxon>
        <taxon>Pentapetalae</taxon>
        <taxon>rosids</taxon>
        <taxon>fabids</taxon>
        <taxon>Fabales</taxon>
        <taxon>Fabaceae</taxon>
        <taxon>Caesalpinioideae</taxon>
        <taxon>Cassia clade</taxon>
        <taxon>Senna</taxon>
    </lineage>
</organism>
<dbReference type="OrthoDB" id="2789670at2759"/>
<dbReference type="EMBL" id="JAAIUW010000002">
    <property type="protein sequence ID" value="KAF7841463.1"/>
    <property type="molecule type" value="Genomic_DNA"/>
</dbReference>
<evidence type="ECO:0000313" key="2">
    <source>
        <dbReference type="Proteomes" id="UP000634136"/>
    </source>
</evidence>
<gene>
    <name evidence="1" type="ORF">G2W53_003761</name>
</gene>
<proteinExistence type="predicted"/>
<dbReference type="AlphaFoldDB" id="A0A834X993"/>
<keyword evidence="2" id="KW-1185">Reference proteome</keyword>
<reference evidence="1" key="1">
    <citation type="submission" date="2020-09" db="EMBL/GenBank/DDBJ databases">
        <title>Genome-Enabled Discovery of Anthraquinone Biosynthesis in Senna tora.</title>
        <authorList>
            <person name="Kang S.-H."/>
            <person name="Pandey R.P."/>
            <person name="Lee C.-M."/>
            <person name="Sim J.-S."/>
            <person name="Jeong J.-T."/>
            <person name="Choi B.-S."/>
            <person name="Jung M."/>
            <person name="Ginzburg D."/>
            <person name="Zhao K."/>
            <person name="Won S.Y."/>
            <person name="Oh T.-J."/>
            <person name="Yu Y."/>
            <person name="Kim N.-H."/>
            <person name="Lee O.R."/>
            <person name="Lee T.-H."/>
            <person name="Bashyal P."/>
            <person name="Kim T.-S."/>
            <person name="Lee W.-H."/>
            <person name="Kawkins C."/>
            <person name="Kim C.-K."/>
            <person name="Kim J.S."/>
            <person name="Ahn B.O."/>
            <person name="Rhee S.Y."/>
            <person name="Sohng J.K."/>
        </authorList>
    </citation>
    <scope>NUCLEOTIDE SEQUENCE</scope>
    <source>
        <tissue evidence="1">Leaf</tissue>
    </source>
</reference>
<protein>
    <submittedName>
        <fullName evidence="1">Isoflavone 2'-hydroxylase-like</fullName>
    </submittedName>
</protein>